<dbReference type="GO" id="GO:0005159">
    <property type="term" value="F:insulin-like growth factor receptor binding"/>
    <property type="evidence" value="ECO:0007669"/>
    <property type="project" value="TreeGrafter"/>
</dbReference>
<keyword evidence="4" id="KW-0812">Transmembrane</keyword>
<evidence type="ECO:0000256" key="3">
    <source>
        <dbReference type="SAM" id="MobiDB-lite"/>
    </source>
</evidence>
<name>A0A7S7YN14_PAMAR</name>
<evidence type="ECO:0000256" key="2">
    <source>
        <dbReference type="ARBA" id="ARBA00023157"/>
    </source>
</evidence>
<dbReference type="SUPFAM" id="SSF56994">
    <property type="entry name" value="Insulin-like"/>
    <property type="match status" value="1"/>
</dbReference>
<feature type="domain" description="Insulin-like" evidence="5">
    <location>
        <begin position="46"/>
        <end position="104"/>
    </location>
</feature>
<dbReference type="GO" id="GO:0008284">
    <property type="term" value="P:positive regulation of cell population proliferation"/>
    <property type="evidence" value="ECO:0007669"/>
    <property type="project" value="TreeGrafter"/>
</dbReference>
<gene>
    <name evidence="6" type="primary">igf3</name>
</gene>
<evidence type="ECO:0000256" key="1">
    <source>
        <dbReference type="ARBA" id="ARBA00009034"/>
    </source>
</evidence>
<dbReference type="Pfam" id="PF00049">
    <property type="entry name" value="Insulin"/>
    <property type="match status" value="1"/>
</dbReference>
<feature type="transmembrane region" description="Helical" evidence="4">
    <location>
        <begin position="21"/>
        <end position="41"/>
    </location>
</feature>
<dbReference type="GO" id="GO:0043066">
    <property type="term" value="P:negative regulation of apoptotic process"/>
    <property type="evidence" value="ECO:0007669"/>
    <property type="project" value="TreeGrafter"/>
</dbReference>
<dbReference type="PANTHER" id="PTHR46845">
    <property type="entry name" value="INSULIN-LIKE GROWTH FACTOR I"/>
    <property type="match status" value="1"/>
</dbReference>
<keyword evidence="4" id="KW-1133">Transmembrane helix</keyword>
<reference evidence="6" key="1">
    <citation type="submission" date="2019-11" db="EMBL/GenBank/DDBJ databases">
        <title>Identification of igfs/igfrs system and their expression patterns on the HPG axis throughout gonadal development of silver pomfret (Pampus argenteus).</title>
        <authorList>
            <person name="Yang Y."/>
        </authorList>
    </citation>
    <scope>NUCLEOTIDE SEQUENCE</scope>
</reference>
<comment type="similarity">
    <text evidence="1">Belongs to the insulin family.</text>
</comment>
<dbReference type="InterPro" id="IPR036438">
    <property type="entry name" value="Insulin-like_sf"/>
</dbReference>
<evidence type="ECO:0000256" key="4">
    <source>
        <dbReference type="SAM" id="Phobius"/>
    </source>
</evidence>
<keyword evidence="2" id="KW-1015">Disulfide bond</keyword>
<organism evidence="6">
    <name type="scientific">Pampus argenteus</name>
    <name type="common">Silver pomfret</name>
    <name type="synonym">Stromateus argenteus</name>
    <dbReference type="NCBI Taxonomy" id="206143"/>
    <lineage>
        <taxon>Eukaryota</taxon>
        <taxon>Metazoa</taxon>
        <taxon>Chordata</taxon>
        <taxon>Craniata</taxon>
        <taxon>Vertebrata</taxon>
        <taxon>Euteleostomi</taxon>
        <taxon>Actinopterygii</taxon>
        <taxon>Neopterygii</taxon>
        <taxon>Teleostei</taxon>
        <taxon>Neoteleostei</taxon>
        <taxon>Acanthomorphata</taxon>
        <taxon>Pelagiaria</taxon>
        <taxon>Scombriformes</taxon>
        <taxon>Stromateidae</taxon>
        <taxon>Pampus</taxon>
    </lineage>
</organism>
<keyword evidence="4" id="KW-0472">Membrane</keyword>
<evidence type="ECO:0000259" key="5">
    <source>
        <dbReference type="SMART" id="SM00078"/>
    </source>
</evidence>
<feature type="compositionally biased region" description="Low complexity" evidence="3">
    <location>
        <begin position="184"/>
        <end position="202"/>
    </location>
</feature>
<feature type="compositionally biased region" description="Basic residues" evidence="3">
    <location>
        <begin position="157"/>
        <end position="180"/>
    </location>
</feature>
<dbReference type="SMART" id="SM00078">
    <property type="entry name" value="IlGF"/>
    <property type="match status" value="1"/>
</dbReference>
<dbReference type="AlphaFoldDB" id="A0A7S7YN14"/>
<dbReference type="GO" id="GO:0048009">
    <property type="term" value="P:insulin-like growth factor receptor signaling pathway"/>
    <property type="evidence" value="ECO:0007669"/>
    <property type="project" value="TreeGrafter"/>
</dbReference>
<dbReference type="GO" id="GO:0005615">
    <property type="term" value="C:extracellular space"/>
    <property type="evidence" value="ECO:0007669"/>
    <property type="project" value="TreeGrafter"/>
</dbReference>
<accession>A0A7S7YN14</accession>
<proteinExistence type="evidence at transcript level"/>
<dbReference type="Gene3D" id="1.10.100.10">
    <property type="entry name" value="Insulin-like"/>
    <property type="match status" value="1"/>
</dbReference>
<protein>
    <submittedName>
        <fullName evidence="6">Insulin-like growth factor 3</fullName>
    </submittedName>
</protein>
<dbReference type="PANTHER" id="PTHR46845:SF2">
    <property type="entry name" value="INSULIN-LIKE GROWTH FACTOR 3"/>
    <property type="match status" value="1"/>
</dbReference>
<feature type="region of interest" description="Disordered" evidence="3">
    <location>
        <begin position="147"/>
        <end position="202"/>
    </location>
</feature>
<dbReference type="GO" id="GO:0005179">
    <property type="term" value="F:hormone activity"/>
    <property type="evidence" value="ECO:0007669"/>
    <property type="project" value="InterPro"/>
</dbReference>
<sequence length="202" mass="22558">MGTDRMHSSRCLSARPLTLKVLCAWICILYSTMCLAGWPLASEAARLRCGSDLLSDLIFVCGDRGIYLGKGTWSGYGARPRGKGIVDKCCRSAGCELHHLEMYCAKPKSQQHTTAYPTMTTAQHTTAHTDTEQQFQAVFHKRLLEHLGAPGSPKREAYKKKMQPSRRLKNNLSTSRKKMNSQHTTSRPSSTFRTPPQRTTPS</sequence>
<dbReference type="SMR" id="A0A7S7YN14"/>
<dbReference type="InterPro" id="IPR016179">
    <property type="entry name" value="Insulin-like"/>
</dbReference>
<dbReference type="GO" id="GO:0008283">
    <property type="term" value="P:cell population proliferation"/>
    <property type="evidence" value="ECO:0007669"/>
    <property type="project" value="TreeGrafter"/>
</dbReference>
<evidence type="ECO:0000313" key="6">
    <source>
        <dbReference type="EMBL" id="QPB70585.1"/>
    </source>
</evidence>
<dbReference type="EMBL" id="MN652000">
    <property type="protein sequence ID" value="QPB70585.1"/>
    <property type="molecule type" value="mRNA"/>
</dbReference>
<dbReference type="GO" id="GO:0051897">
    <property type="term" value="P:positive regulation of phosphatidylinositol 3-kinase/protein kinase B signal transduction"/>
    <property type="evidence" value="ECO:0007669"/>
    <property type="project" value="TreeGrafter"/>
</dbReference>